<dbReference type="Proteomes" id="UP000597656">
    <property type="component" value="Unassembled WGS sequence"/>
</dbReference>
<comment type="caution">
    <text evidence="1">The sequence shown here is derived from an EMBL/GenBank/DDBJ whole genome shotgun (WGS) entry which is preliminary data.</text>
</comment>
<organism evidence="1 2">
    <name type="scientific">Lentzea pudingi</name>
    <dbReference type="NCBI Taxonomy" id="1789439"/>
    <lineage>
        <taxon>Bacteria</taxon>
        <taxon>Bacillati</taxon>
        <taxon>Actinomycetota</taxon>
        <taxon>Actinomycetes</taxon>
        <taxon>Pseudonocardiales</taxon>
        <taxon>Pseudonocardiaceae</taxon>
        <taxon>Lentzea</taxon>
    </lineage>
</organism>
<reference evidence="2" key="1">
    <citation type="journal article" date="2019" name="Int. J. Syst. Evol. Microbiol.">
        <title>The Global Catalogue of Microorganisms (GCM) 10K type strain sequencing project: providing services to taxonomists for standard genome sequencing and annotation.</title>
        <authorList>
            <consortium name="The Broad Institute Genomics Platform"/>
            <consortium name="The Broad Institute Genome Sequencing Center for Infectious Disease"/>
            <person name="Wu L."/>
            <person name="Ma J."/>
        </authorList>
    </citation>
    <scope>NUCLEOTIDE SEQUENCE [LARGE SCALE GENOMIC DNA]</scope>
    <source>
        <strain evidence="2">CGMCC 4.7319</strain>
    </source>
</reference>
<evidence type="ECO:0000313" key="1">
    <source>
        <dbReference type="EMBL" id="GGM78784.1"/>
    </source>
</evidence>
<keyword evidence="2" id="KW-1185">Reference proteome</keyword>
<protein>
    <submittedName>
        <fullName evidence="1">Uncharacterized protein</fullName>
    </submittedName>
</protein>
<accession>A0ABQ2HG62</accession>
<dbReference type="EMBL" id="BMNC01000002">
    <property type="protein sequence ID" value="GGM78784.1"/>
    <property type="molecule type" value="Genomic_DNA"/>
</dbReference>
<gene>
    <name evidence="1" type="ORF">GCM10011609_13160</name>
</gene>
<proteinExistence type="predicted"/>
<dbReference type="RefSeq" id="WP_189153726.1">
    <property type="nucleotide sequence ID" value="NZ_BMNC01000002.1"/>
</dbReference>
<sequence length="64" mass="6765">MARAEDVVPVVVNLTRAQVAVLARAAVVVTSALDCEEANAAMQGLLVFRQAVAGRAEIGRWACR</sequence>
<evidence type="ECO:0000313" key="2">
    <source>
        <dbReference type="Proteomes" id="UP000597656"/>
    </source>
</evidence>
<name>A0ABQ2HG62_9PSEU</name>